<gene>
    <name evidence="2" type="ORF">MAXJ12_10827</name>
</gene>
<name>H0HPT5_9HYPH</name>
<keyword evidence="1" id="KW-1133">Transmembrane helix</keyword>
<keyword evidence="3" id="KW-1185">Reference proteome</keyword>
<dbReference type="EMBL" id="AHAM01000075">
    <property type="protein sequence ID" value="EHK57268.1"/>
    <property type="molecule type" value="Genomic_DNA"/>
</dbReference>
<protein>
    <recommendedName>
        <fullName evidence="4">Transmembrane protein</fullName>
    </recommendedName>
</protein>
<accession>H0HPT5</accession>
<evidence type="ECO:0008006" key="4">
    <source>
        <dbReference type="Google" id="ProtNLM"/>
    </source>
</evidence>
<dbReference type="AlphaFoldDB" id="H0HPT5"/>
<dbReference type="Proteomes" id="UP000003250">
    <property type="component" value="Unassembled WGS sequence"/>
</dbReference>
<evidence type="ECO:0000256" key="1">
    <source>
        <dbReference type="SAM" id="Phobius"/>
    </source>
</evidence>
<keyword evidence="1" id="KW-0812">Transmembrane</keyword>
<feature type="transmembrane region" description="Helical" evidence="1">
    <location>
        <begin position="118"/>
        <end position="140"/>
    </location>
</feature>
<dbReference type="RefSeq" id="WP_008835796.1">
    <property type="nucleotide sequence ID" value="NZ_AHAM01000075.1"/>
</dbReference>
<dbReference type="OrthoDB" id="8114048at2"/>
<sequence length="278" mass="29583">MDGNSGGLDAALLGKHRAVCENALQRLTSGLGPDDVAARNAAYAKIRDSNESFIAKNAAKFGDAAAAALRVIVEEIIAQDARDGPMSAASDGEDHASGLVAEVEPINRTKAALRQGRSALFGGLVGAGLAVLAGIGLWMVDGAWSSALSPTERQREFEAQFEKSLPKIDVAVRFLERVEQEVIKRQKTDGAAFAALASKGLMTIDKLLPELAKEMPKELPPRAVLYIAANTVAYKIVFRSVLCTAVEFARPAMVDLKRNDEGLGCEFFGVWNEAGAKI</sequence>
<dbReference type="PATRIC" id="fig|1107882.3.peg.2131"/>
<evidence type="ECO:0000313" key="2">
    <source>
        <dbReference type="EMBL" id="EHK57268.1"/>
    </source>
</evidence>
<proteinExistence type="predicted"/>
<evidence type="ECO:0000313" key="3">
    <source>
        <dbReference type="Proteomes" id="UP000003250"/>
    </source>
</evidence>
<reference evidence="2 3" key="1">
    <citation type="journal article" date="2012" name="J. Bacteriol.">
        <title>Draft Genome Sequence of Mesorhizobium alhagi CCNWXJ12-2T, a Novel Salt-Resistant Species Isolated from the Desert of Northwestern China.</title>
        <authorList>
            <person name="Zhou M."/>
            <person name="Chen W."/>
            <person name="Chen H."/>
            <person name="Wei G."/>
        </authorList>
    </citation>
    <scope>NUCLEOTIDE SEQUENCE [LARGE SCALE GENOMIC DNA]</scope>
    <source>
        <strain evidence="2 3">CCNWXJ12-2</strain>
    </source>
</reference>
<keyword evidence="1" id="KW-0472">Membrane</keyword>
<organism evidence="2 3">
    <name type="scientific">Mesorhizobium alhagi CCNWXJ12-2</name>
    <dbReference type="NCBI Taxonomy" id="1107882"/>
    <lineage>
        <taxon>Bacteria</taxon>
        <taxon>Pseudomonadati</taxon>
        <taxon>Pseudomonadota</taxon>
        <taxon>Alphaproteobacteria</taxon>
        <taxon>Hyphomicrobiales</taxon>
        <taxon>Phyllobacteriaceae</taxon>
        <taxon>Allomesorhizobium</taxon>
    </lineage>
</organism>